<keyword evidence="3" id="KW-0858">Xylan degradation</keyword>
<keyword evidence="5 10" id="KW-0378">Hydrolase</keyword>
<evidence type="ECO:0000256" key="5">
    <source>
        <dbReference type="ARBA" id="ARBA00022801"/>
    </source>
</evidence>
<dbReference type="GO" id="GO:0005509">
    <property type="term" value="F:calcium ion binding"/>
    <property type="evidence" value="ECO:0007669"/>
    <property type="project" value="InterPro"/>
</dbReference>
<keyword evidence="4 8" id="KW-0732">Signal</keyword>
<evidence type="ECO:0000256" key="3">
    <source>
        <dbReference type="ARBA" id="ARBA00022651"/>
    </source>
</evidence>
<dbReference type="PANTHER" id="PTHR38050">
    <property type="match status" value="1"/>
</dbReference>
<evidence type="ECO:0000313" key="10">
    <source>
        <dbReference type="EMBL" id="AKJ63739.1"/>
    </source>
</evidence>
<evidence type="ECO:0000256" key="6">
    <source>
        <dbReference type="ARBA" id="ARBA00023277"/>
    </source>
</evidence>
<dbReference type="GO" id="GO:0005576">
    <property type="term" value="C:extracellular region"/>
    <property type="evidence" value="ECO:0007669"/>
    <property type="project" value="UniProtKB-SubCell"/>
</dbReference>
<dbReference type="SUPFAM" id="SSF53474">
    <property type="entry name" value="alpha/beta-Hydrolases"/>
    <property type="match status" value="3"/>
</dbReference>
<dbReference type="RefSeq" id="WP_074041345.1">
    <property type="nucleotide sequence ID" value="NZ_CP010904.1"/>
</dbReference>
<dbReference type="InterPro" id="IPR018247">
    <property type="entry name" value="EF_Hand_1_Ca_BS"/>
</dbReference>
<evidence type="ECO:0000256" key="8">
    <source>
        <dbReference type="SAM" id="SignalP"/>
    </source>
</evidence>
<evidence type="ECO:0000256" key="2">
    <source>
        <dbReference type="ARBA" id="ARBA00022525"/>
    </source>
</evidence>
<accession>A0A0G3EHS1</accession>
<dbReference type="EC" id="3.8.1.5" evidence="10"/>
<evidence type="ECO:0000256" key="7">
    <source>
        <dbReference type="ARBA" id="ARBA00023326"/>
    </source>
</evidence>
<keyword evidence="7" id="KW-0624">Polysaccharide degradation</keyword>
<dbReference type="KEGG" id="vbl:L21SP4_00459"/>
<dbReference type="PATRIC" id="fig|1609981.3.peg.484"/>
<evidence type="ECO:0000256" key="1">
    <source>
        <dbReference type="ARBA" id="ARBA00004613"/>
    </source>
</evidence>
<feature type="domain" description="EF-hand" evidence="9">
    <location>
        <begin position="76"/>
        <end position="111"/>
    </location>
</feature>
<dbReference type="InterPro" id="IPR000073">
    <property type="entry name" value="AB_hydrolase_1"/>
</dbReference>
<dbReference type="GO" id="GO:0018786">
    <property type="term" value="F:haloalkane dehalogenase activity"/>
    <property type="evidence" value="ECO:0007669"/>
    <property type="project" value="UniProtKB-EC"/>
</dbReference>
<evidence type="ECO:0000259" key="9">
    <source>
        <dbReference type="PROSITE" id="PS50222"/>
    </source>
</evidence>
<dbReference type="Gene3D" id="1.10.238.10">
    <property type="entry name" value="EF-hand"/>
    <property type="match status" value="1"/>
</dbReference>
<dbReference type="CDD" id="cd00051">
    <property type="entry name" value="EFh"/>
    <property type="match status" value="1"/>
</dbReference>
<dbReference type="InterPro" id="IPR043595">
    <property type="entry name" value="FaeB/C/D"/>
</dbReference>
<dbReference type="PROSITE" id="PS50222">
    <property type="entry name" value="EF_HAND_2"/>
    <property type="match status" value="1"/>
</dbReference>
<keyword evidence="6" id="KW-0119">Carbohydrate metabolism</keyword>
<dbReference type="Proteomes" id="UP000035268">
    <property type="component" value="Chromosome"/>
</dbReference>
<dbReference type="PANTHER" id="PTHR38050:SF2">
    <property type="entry name" value="FERULOYL ESTERASE C-RELATED"/>
    <property type="match status" value="1"/>
</dbReference>
<dbReference type="EMBL" id="CP010904">
    <property type="protein sequence ID" value="AKJ63739.1"/>
    <property type="molecule type" value="Genomic_DNA"/>
</dbReference>
<evidence type="ECO:0000256" key="4">
    <source>
        <dbReference type="ARBA" id="ARBA00022729"/>
    </source>
</evidence>
<organism evidence="10 11">
    <name type="scientific">Kiritimatiella glycovorans</name>
    <dbReference type="NCBI Taxonomy" id="1307763"/>
    <lineage>
        <taxon>Bacteria</taxon>
        <taxon>Pseudomonadati</taxon>
        <taxon>Kiritimatiellota</taxon>
        <taxon>Kiritimatiellia</taxon>
        <taxon>Kiritimatiellales</taxon>
        <taxon>Kiritimatiellaceae</taxon>
        <taxon>Kiritimatiella</taxon>
    </lineage>
</organism>
<dbReference type="Pfam" id="PF00561">
    <property type="entry name" value="Abhydrolase_1"/>
    <property type="match status" value="1"/>
</dbReference>
<feature type="chain" id="PRO_5005184239" evidence="8">
    <location>
        <begin position="24"/>
        <end position="777"/>
    </location>
</feature>
<dbReference type="GO" id="GO:0045493">
    <property type="term" value="P:xylan catabolic process"/>
    <property type="evidence" value="ECO:0007669"/>
    <property type="project" value="UniProtKB-KW"/>
</dbReference>
<dbReference type="AlphaFoldDB" id="A0A0G3EHS1"/>
<protein>
    <submittedName>
        <fullName evidence="10">Haloalkane dehalogenase</fullName>
        <ecNumber evidence="10">3.8.1.5</ecNumber>
    </submittedName>
</protein>
<sequence precursor="true">MMRSLRISIAALLVGLLCGHAFAQETSSTTDRFRQLDRDRDRKLSRDEVAAIAGLRRLFARLDADGDGNLSEEERSRFPRLKTRLKGADRNGDGAVSFDEFRMHIAGWLAPVQHELRAGRLAPGKHLRVVQVGDLERRYRVHVPKSYDGAKPVPVVLAFHGGGGNPGSMVRLSGLNAKSDEAGFVVVYPYGSGRDPNRGLTFNAGNVGGYAMHQNIDDVAFTSALLDDLADIIHMDENRVFATGISNGGMMAYRVASELSDRIAAIAPVGGPMGTAECNPASPVSVIHFHGTADELAPFNGGRGKGTSNVPAAMRPEFFSVEHSINCWVEANGCAKEPTVTPMPDTADDGMRVIRKVWGGGKNGSEVVLYEIEGGGHTWPGMEPPAAMLGESTKDISANDLMWDFFRKHARKADRPRNRQKAPGNGAMELLRTPDEHFAKLPDYPFEPRYLHVDDPNLPEGNRRIRMHYAVSGPADRPTLLMLHGNPSWSYLFRKVVPLINDAGYRTIMIDYVGHGKSDKPSCESDYTYDRHLEWIYQAFKQLDDDPELGLNQVVLLGHDYGHPLGALGLPPSLGHGSLKIRWNLRVPDSSFRGQRPAPVVLFSHGLGGSREGSAYLGYHWATRGYAAVFLQHPGSDTSVWKDQPMGKRMSAMNAAASGKNFMLRVKDVPAVLDQLETWNRSEEHALAGRLDMEKVGMSGHSFGAVTTQAVSGQTFMRRPLFTDARIDAAVVMSPSSPRAGSATGAFGHVATPFCISTPSRFRSTPHREFGARKSKD</sequence>
<reference evidence="11" key="1">
    <citation type="submission" date="2015-02" db="EMBL/GenBank/DDBJ databases">
        <title>Description and complete genome sequence of the first cultured representative of the subdivision 5 of the Verrucomicrobia phylum.</title>
        <authorList>
            <person name="Spring S."/>
            <person name="Bunk B."/>
            <person name="Sproer C."/>
            <person name="Klenk H.-P."/>
        </authorList>
    </citation>
    <scope>NUCLEOTIDE SEQUENCE [LARGE SCALE GENOMIC DNA]</scope>
    <source>
        <strain evidence="11">L21-Fru-AB</strain>
    </source>
</reference>
<keyword evidence="2" id="KW-0964">Secreted</keyword>
<dbReference type="InterPro" id="IPR029058">
    <property type="entry name" value="AB_hydrolase_fold"/>
</dbReference>
<evidence type="ECO:0000313" key="11">
    <source>
        <dbReference type="Proteomes" id="UP000035268"/>
    </source>
</evidence>
<dbReference type="PROSITE" id="PS00018">
    <property type="entry name" value="EF_HAND_1"/>
    <property type="match status" value="1"/>
</dbReference>
<comment type="subcellular location">
    <subcellularLocation>
        <location evidence="1">Secreted</location>
    </subcellularLocation>
</comment>
<dbReference type="OrthoDB" id="9764953at2"/>
<feature type="signal peptide" evidence="8">
    <location>
        <begin position="1"/>
        <end position="23"/>
    </location>
</feature>
<dbReference type="InterPro" id="IPR011992">
    <property type="entry name" value="EF-hand-dom_pair"/>
</dbReference>
<dbReference type="Gene3D" id="3.40.50.1820">
    <property type="entry name" value="alpha/beta hydrolase"/>
    <property type="match status" value="3"/>
</dbReference>
<name>A0A0G3EHS1_9BACT</name>
<proteinExistence type="predicted"/>
<dbReference type="InterPro" id="IPR002048">
    <property type="entry name" value="EF_hand_dom"/>
</dbReference>
<reference evidence="10 11" key="2">
    <citation type="journal article" date="2016" name="ISME J.">
        <title>Characterization of the first cultured representative of Verrucomicrobia subdivision 5 indicates the proposal of a novel phylum.</title>
        <authorList>
            <person name="Spring S."/>
            <person name="Bunk B."/>
            <person name="Sproer C."/>
            <person name="Schumann P."/>
            <person name="Rohde M."/>
            <person name="Tindall B.J."/>
            <person name="Klenk H.P."/>
        </authorList>
    </citation>
    <scope>NUCLEOTIDE SEQUENCE [LARGE SCALE GENOMIC DNA]</scope>
    <source>
        <strain evidence="10 11">L21-Fru-AB</strain>
    </source>
</reference>
<dbReference type="STRING" id="1307763.L21SP4_00459"/>
<dbReference type="Pfam" id="PF13202">
    <property type="entry name" value="EF-hand_5"/>
    <property type="match status" value="2"/>
</dbReference>
<keyword evidence="11" id="KW-1185">Reference proteome</keyword>
<gene>
    <name evidence="10" type="primary">dhmA_1</name>
    <name evidence="10" type="ORF">L21SP4_00459</name>
</gene>
<dbReference type="GO" id="GO:0030600">
    <property type="term" value="F:feruloyl esterase activity"/>
    <property type="evidence" value="ECO:0007669"/>
    <property type="project" value="InterPro"/>
</dbReference>
<dbReference type="SUPFAM" id="SSF47473">
    <property type="entry name" value="EF-hand"/>
    <property type="match status" value="1"/>
</dbReference>